<dbReference type="AlphaFoldDB" id="A0A1H6FDF6"/>
<evidence type="ECO:0000313" key="5">
    <source>
        <dbReference type="Proteomes" id="UP000236724"/>
    </source>
</evidence>
<dbReference type="RefSeq" id="WP_103921659.1">
    <property type="nucleotide sequence ID" value="NZ_FMSV02000543.1"/>
</dbReference>
<organism evidence="4 5">
    <name type="scientific">Candidatus Venteria ishoeyi</name>
    <dbReference type="NCBI Taxonomy" id="1899563"/>
    <lineage>
        <taxon>Bacteria</taxon>
        <taxon>Pseudomonadati</taxon>
        <taxon>Pseudomonadota</taxon>
        <taxon>Gammaproteobacteria</taxon>
        <taxon>Thiotrichales</taxon>
        <taxon>Thiotrichaceae</taxon>
        <taxon>Venteria</taxon>
    </lineage>
</organism>
<evidence type="ECO:0000313" key="4">
    <source>
        <dbReference type="EMBL" id="SEH08077.1"/>
    </source>
</evidence>
<dbReference type="EMBL" id="FMSV02000543">
    <property type="protein sequence ID" value="SEH08077.1"/>
    <property type="molecule type" value="Genomic_DNA"/>
</dbReference>
<sequence length="566" mass="63583">MAKQKNPEFEIGLVMAGAVSAGAYTAGVLDFLLQALEAWEEAKKQTPETTPQHQVKIKAISGASAGGISGALLGTLATRSLDPVTSPEVAAHADNKLYRSWVELADIFRMLEDKDCQDEKSPLASLLDVSVLNEIADYAFSPSGELKHRPYFDKELHILLSITNLRGVPYQIRFGSNTSAAHDLSYHADHIHFVFASDDDNLPAGAFRLDPFDFTTPEWLLLKQAALATSAFPGGLAPRVLHRPLGDYAKRTWWMPVATEDKNHRCYAPEHIKPHWPEAYQTQPDQEYEFLCVDGGVMNNEPLELAHKVLAGEGGSNPREGDKAHRAVLMVDPFPDPIPFATDYEPDTNILSVLQQMFGSLLNQARFKPDELALACQDDVYSRFMIAPSRSSDEGAKNTAPLASTALGAFGGFLDQSFREHDFHLGRRNCQSFLKRYFTLPECNPLFENWTEEQKQSFYIRNKSGEIYQNAQGHRHLPVVPLMDESLCKPIPFQEWPTLSTKVLKTKLKAAVRARATVVVKKLLPRSMPVLRWILLSLWWLLGKRRFSNKIINTIYQDLKQRNLLD</sequence>
<keyword evidence="5" id="KW-1185">Reference proteome</keyword>
<gene>
    <name evidence="4" type="ORF">MBHS_03965</name>
</gene>
<reference evidence="4 5" key="1">
    <citation type="submission" date="2016-10" db="EMBL/GenBank/DDBJ databases">
        <authorList>
            <person name="de Groot N.N."/>
        </authorList>
    </citation>
    <scope>NUCLEOTIDE SEQUENCE [LARGE SCALE GENOMIC DNA]</scope>
    <source>
        <strain evidence="4">MBHS1</strain>
    </source>
</reference>
<dbReference type="Gene3D" id="3.40.1090.10">
    <property type="entry name" value="Cytosolic phospholipase A2 catalytic domain"/>
    <property type="match status" value="1"/>
</dbReference>
<evidence type="ECO:0000256" key="1">
    <source>
        <dbReference type="ARBA" id="ARBA00023098"/>
    </source>
</evidence>
<dbReference type="OrthoDB" id="1488362at2"/>
<protein>
    <submittedName>
        <fullName evidence="4">Patatin-like phospholipase</fullName>
    </submittedName>
</protein>
<evidence type="ECO:0000259" key="3">
    <source>
        <dbReference type="PROSITE" id="PS51635"/>
    </source>
</evidence>
<feature type="domain" description="PNPLA" evidence="3">
    <location>
        <begin position="13"/>
        <end position="307"/>
    </location>
</feature>
<evidence type="ECO:0000256" key="2">
    <source>
        <dbReference type="PROSITE-ProRule" id="PRU01161"/>
    </source>
</evidence>
<dbReference type="Pfam" id="PF01734">
    <property type="entry name" value="Patatin"/>
    <property type="match status" value="1"/>
</dbReference>
<dbReference type="GO" id="GO:0016042">
    <property type="term" value="P:lipid catabolic process"/>
    <property type="evidence" value="ECO:0007669"/>
    <property type="project" value="UniProtKB-UniRule"/>
</dbReference>
<comment type="caution">
    <text evidence="2">Lacks conserved residue(s) required for the propagation of feature annotation.</text>
</comment>
<name>A0A1H6FDF6_9GAMM</name>
<dbReference type="PROSITE" id="PS51635">
    <property type="entry name" value="PNPLA"/>
    <property type="match status" value="1"/>
</dbReference>
<feature type="active site" description="Nucleophile" evidence="2">
    <location>
        <position position="64"/>
    </location>
</feature>
<feature type="active site" description="Proton acceptor" evidence="2">
    <location>
        <position position="294"/>
    </location>
</feature>
<proteinExistence type="predicted"/>
<feature type="short sequence motif" description="GXSXG" evidence="2">
    <location>
        <begin position="62"/>
        <end position="66"/>
    </location>
</feature>
<keyword evidence="2" id="KW-0378">Hydrolase</keyword>
<dbReference type="InterPro" id="IPR016035">
    <property type="entry name" value="Acyl_Trfase/lysoPLipase"/>
</dbReference>
<keyword evidence="1 2" id="KW-0443">Lipid metabolism</keyword>
<dbReference type="InterPro" id="IPR002641">
    <property type="entry name" value="PNPLA_dom"/>
</dbReference>
<accession>A0A1H6FDF6</accession>
<feature type="short sequence motif" description="DGA/G" evidence="2">
    <location>
        <begin position="294"/>
        <end position="296"/>
    </location>
</feature>
<dbReference type="Proteomes" id="UP000236724">
    <property type="component" value="Unassembled WGS sequence"/>
</dbReference>
<dbReference type="GO" id="GO:0016787">
    <property type="term" value="F:hydrolase activity"/>
    <property type="evidence" value="ECO:0007669"/>
    <property type="project" value="UniProtKB-UniRule"/>
</dbReference>
<dbReference type="SUPFAM" id="SSF52151">
    <property type="entry name" value="FabD/lysophospholipase-like"/>
    <property type="match status" value="1"/>
</dbReference>
<keyword evidence="2" id="KW-0442">Lipid degradation</keyword>